<evidence type="ECO:0000256" key="1">
    <source>
        <dbReference type="SAM" id="Phobius"/>
    </source>
</evidence>
<dbReference type="eggNOG" id="COG3694">
    <property type="taxonomic scope" value="Bacteria"/>
</dbReference>
<feature type="transmembrane region" description="Helical" evidence="1">
    <location>
        <begin position="145"/>
        <end position="174"/>
    </location>
</feature>
<dbReference type="GeneID" id="99649387"/>
<feature type="transmembrane region" description="Helical" evidence="1">
    <location>
        <begin position="25"/>
        <end position="47"/>
    </location>
</feature>
<evidence type="ECO:0000313" key="3">
    <source>
        <dbReference type="Proteomes" id="UP000183413"/>
    </source>
</evidence>
<proteinExistence type="predicted"/>
<reference evidence="2 3" key="1">
    <citation type="submission" date="2016-10" db="EMBL/GenBank/DDBJ databases">
        <authorList>
            <person name="de Groot N.N."/>
        </authorList>
    </citation>
    <scope>NUCLEOTIDE SEQUENCE [LARGE SCALE GENOMIC DNA]</scope>
    <source>
        <strain evidence="2 3">DSM 43067</strain>
    </source>
</reference>
<keyword evidence="1" id="KW-0812">Transmembrane</keyword>
<dbReference type="AlphaFoldDB" id="A0A1I5IF06"/>
<dbReference type="Pfam" id="PF06182">
    <property type="entry name" value="ABC2_membrane_6"/>
    <property type="match status" value="1"/>
</dbReference>
<dbReference type="InterPro" id="IPR010390">
    <property type="entry name" value="ABC-2_transporter-like"/>
</dbReference>
<name>A0A1I5IF06_9ACTN</name>
<keyword evidence="1" id="KW-0472">Membrane</keyword>
<organism evidence="2 3">
    <name type="scientific">Actinomadura madurae</name>
    <dbReference type="NCBI Taxonomy" id="1993"/>
    <lineage>
        <taxon>Bacteria</taxon>
        <taxon>Bacillati</taxon>
        <taxon>Actinomycetota</taxon>
        <taxon>Actinomycetes</taxon>
        <taxon>Streptosporangiales</taxon>
        <taxon>Thermomonosporaceae</taxon>
        <taxon>Actinomadura</taxon>
    </lineage>
</organism>
<feature type="transmembrane region" description="Helical" evidence="1">
    <location>
        <begin position="194"/>
        <end position="217"/>
    </location>
</feature>
<gene>
    <name evidence="2" type="ORF">SAMN04489713_107285</name>
</gene>
<feature type="transmembrane region" description="Helical" evidence="1">
    <location>
        <begin position="229"/>
        <end position="249"/>
    </location>
</feature>
<protein>
    <submittedName>
        <fullName evidence="2">ABC-2 type transport system permease protein</fullName>
    </submittedName>
</protein>
<sequence length="261" mass="29161">MRAPRLALLMLRVQLLNELQYRANLAVQLLQNVLALVIGVITIDLVFSHVDDLEGWSRPQLLVLFGVFTLVGGLLRMIVRPVFARLVEDVREGGFDFVLAKPVDTQLWVSSRAVDLWQGIDVLFGLGVIAWATTLLPAQIRVTDVVMFCVALLLGTVILYCFLFSLVTTSFWFVRTEEIAELFQYVYQAGRWPMTIYPGWLRAALTFVVPIGLSVSLPADALLSRLSGYTLLGEFAVAVAFVAFTRWIFRVGIRNYTGASA</sequence>
<keyword evidence="3" id="KW-1185">Reference proteome</keyword>
<keyword evidence="1" id="KW-1133">Transmembrane helix</keyword>
<dbReference type="PANTHER" id="PTHR36833">
    <property type="entry name" value="SLR0610 PROTEIN-RELATED"/>
    <property type="match status" value="1"/>
</dbReference>
<dbReference type="Proteomes" id="UP000183413">
    <property type="component" value="Unassembled WGS sequence"/>
</dbReference>
<dbReference type="OrthoDB" id="9788195at2"/>
<dbReference type="PANTHER" id="PTHR36833:SF2">
    <property type="entry name" value="SLR0610 PROTEIN"/>
    <property type="match status" value="1"/>
</dbReference>
<dbReference type="STRING" id="1993.SAMN04489713_107285"/>
<dbReference type="InParanoid" id="A0A1I5IF06"/>
<accession>A0A1I5IF06</accession>
<feature type="transmembrane region" description="Helical" evidence="1">
    <location>
        <begin position="116"/>
        <end position="138"/>
    </location>
</feature>
<dbReference type="RefSeq" id="WP_024935938.1">
    <property type="nucleotide sequence ID" value="NZ_CP083237.1"/>
</dbReference>
<dbReference type="EMBL" id="FOVH01000007">
    <property type="protein sequence ID" value="SFO58790.1"/>
    <property type="molecule type" value="Genomic_DNA"/>
</dbReference>
<evidence type="ECO:0000313" key="2">
    <source>
        <dbReference type="EMBL" id="SFO58790.1"/>
    </source>
</evidence>
<feature type="transmembrane region" description="Helical" evidence="1">
    <location>
        <begin position="59"/>
        <end position="79"/>
    </location>
</feature>